<evidence type="ECO:0000259" key="1">
    <source>
        <dbReference type="Pfam" id="PF20231"/>
    </source>
</evidence>
<name>A0A0D0D297_9AGAM</name>
<protein>
    <recommendedName>
        <fullName evidence="1">DUF6589 domain-containing protein</fullName>
    </recommendedName>
</protein>
<proteinExistence type="predicted"/>
<dbReference type="HOGENOM" id="CLU_009487_5_0_1"/>
<evidence type="ECO:0000313" key="3">
    <source>
        <dbReference type="Proteomes" id="UP000054538"/>
    </source>
</evidence>
<accession>A0A0D0D297</accession>
<feature type="non-terminal residue" evidence="2">
    <location>
        <position position="419"/>
    </location>
</feature>
<evidence type="ECO:0000313" key="2">
    <source>
        <dbReference type="EMBL" id="KIK73984.1"/>
    </source>
</evidence>
<sequence length="419" mass="46777">MQPILAVLEGCNITAAEFITSLLTDHKYKDELTNDLTECAANIFNAFLKHPAAQDKTFQLGLSLVKNTYLREMRDLACAGGGWHFGALSMRTKDLENFHLDNMAQEMEATAPKLWRLFGSLQSEEEAKERVVGDEREGEEMILADEPDDEAYWDELDPLDLKGFIDSLTGGKETHALVKERQAKHCAAIKSMKKIIIISILMQSTNQKANALQSILGIFLQSAHAPQKVIDTLARLGVSISTDSINLAVQSLSVESQTSLRALRQSFLASYAYDNFDVDLKSEVLLAEKSSESLKHLTSGLIFPLSHGISADDLKCSNQLWTKSPPNPHASNSDLPPRRGWRDLVNLHLESADSELSHHDQFNAWMFLNDLCTYGPEYFHQFKPIIRSPDPIEQISLTKTQIFAARAMDVNNSTVNSNI</sequence>
<dbReference type="AlphaFoldDB" id="A0A0D0D297"/>
<dbReference type="InterPro" id="IPR046496">
    <property type="entry name" value="DUF6589"/>
</dbReference>
<organism evidence="2 3">
    <name type="scientific">Paxillus rubicundulus Ve08.2h10</name>
    <dbReference type="NCBI Taxonomy" id="930991"/>
    <lineage>
        <taxon>Eukaryota</taxon>
        <taxon>Fungi</taxon>
        <taxon>Dikarya</taxon>
        <taxon>Basidiomycota</taxon>
        <taxon>Agaricomycotina</taxon>
        <taxon>Agaricomycetes</taxon>
        <taxon>Agaricomycetidae</taxon>
        <taxon>Boletales</taxon>
        <taxon>Paxilineae</taxon>
        <taxon>Paxillaceae</taxon>
        <taxon>Paxillus</taxon>
    </lineage>
</organism>
<dbReference type="OrthoDB" id="4743193at2759"/>
<gene>
    <name evidence="2" type="ORF">PAXRUDRAFT_176964</name>
</gene>
<dbReference type="InParanoid" id="A0A0D0D297"/>
<dbReference type="Pfam" id="PF20231">
    <property type="entry name" value="DUF6589"/>
    <property type="match status" value="1"/>
</dbReference>
<dbReference type="EMBL" id="KN829263">
    <property type="protein sequence ID" value="KIK73984.1"/>
    <property type="molecule type" value="Genomic_DNA"/>
</dbReference>
<reference evidence="3" key="2">
    <citation type="submission" date="2015-01" db="EMBL/GenBank/DDBJ databases">
        <title>Evolutionary Origins and Diversification of the Mycorrhizal Mutualists.</title>
        <authorList>
            <consortium name="DOE Joint Genome Institute"/>
            <consortium name="Mycorrhizal Genomics Consortium"/>
            <person name="Kohler A."/>
            <person name="Kuo A."/>
            <person name="Nagy L.G."/>
            <person name="Floudas D."/>
            <person name="Copeland A."/>
            <person name="Barry K.W."/>
            <person name="Cichocki N."/>
            <person name="Veneault-Fourrey C."/>
            <person name="LaButti K."/>
            <person name="Lindquist E.A."/>
            <person name="Lipzen A."/>
            <person name="Lundell T."/>
            <person name="Morin E."/>
            <person name="Murat C."/>
            <person name="Riley R."/>
            <person name="Ohm R."/>
            <person name="Sun H."/>
            <person name="Tunlid A."/>
            <person name="Henrissat B."/>
            <person name="Grigoriev I.V."/>
            <person name="Hibbett D.S."/>
            <person name="Martin F."/>
        </authorList>
    </citation>
    <scope>NUCLEOTIDE SEQUENCE [LARGE SCALE GENOMIC DNA]</scope>
    <source>
        <strain evidence="3">Ve08.2h10</strain>
    </source>
</reference>
<dbReference type="Proteomes" id="UP000054538">
    <property type="component" value="Unassembled WGS sequence"/>
</dbReference>
<keyword evidence="3" id="KW-1185">Reference proteome</keyword>
<feature type="domain" description="DUF6589" evidence="1">
    <location>
        <begin position="349"/>
        <end position="418"/>
    </location>
</feature>
<reference evidence="2 3" key="1">
    <citation type="submission" date="2014-04" db="EMBL/GenBank/DDBJ databases">
        <authorList>
            <consortium name="DOE Joint Genome Institute"/>
            <person name="Kuo A."/>
            <person name="Kohler A."/>
            <person name="Jargeat P."/>
            <person name="Nagy L.G."/>
            <person name="Floudas D."/>
            <person name="Copeland A."/>
            <person name="Barry K.W."/>
            <person name="Cichocki N."/>
            <person name="Veneault-Fourrey C."/>
            <person name="LaButti K."/>
            <person name="Lindquist E.A."/>
            <person name="Lipzen A."/>
            <person name="Lundell T."/>
            <person name="Morin E."/>
            <person name="Murat C."/>
            <person name="Sun H."/>
            <person name="Tunlid A."/>
            <person name="Henrissat B."/>
            <person name="Grigoriev I.V."/>
            <person name="Hibbett D.S."/>
            <person name="Martin F."/>
            <person name="Nordberg H.P."/>
            <person name="Cantor M.N."/>
            <person name="Hua S.X."/>
        </authorList>
    </citation>
    <scope>NUCLEOTIDE SEQUENCE [LARGE SCALE GENOMIC DNA]</scope>
    <source>
        <strain evidence="2 3">Ve08.2h10</strain>
    </source>
</reference>